<name>A0A6J0HLI7_9PASS</name>
<dbReference type="Pfam" id="PF04802">
    <property type="entry name" value="PP4R3"/>
    <property type="match status" value="1"/>
</dbReference>
<accession>A0A6J0HLI7</accession>
<protein>
    <submittedName>
        <fullName evidence="4">Serine/threonine-protein phosphatase 4 regulatory subunit 3B-like</fullName>
    </submittedName>
</protein>
<dbReference type="PANTHER" id="PTHR23318">
    <property type="entry name" value="ATP SYNTHASE GAMMA-RELATED"/>
    <property type="match status" value="1"/>
</dbReference>
<proteinExistence type="predicted"/>
<gene>
    <name evidence="4" type="primary">LOC108499276</name>
</gene>
<reference evidence="4" key="1">
    <citation type="submission" date="2025-08" db="UniProtKB">
        <authorList>
            <consortium name="RefSeq"/>
        </authorList>
    </citation>
    <scope>IDENTIFICATION</scope>
</reference>
<evidence type="ECO:0000256" key="1">
    <source>
        <dbReference type="SAM" id="MobiDB-lite"/>
    </source>
</evidence>
<dbReference type="GeneID" id="108499276"/>
<evidence type="ECO:0000313" key="4">
    <source>
        <dbReference type="RefSeq" id="XP_017674444.1"/>
    </source>
</evidence>
<dbReference type="GO" id="GO:0005654">
    <property type="term" value="C:nucleoplasm"/>
    <property type="evidence" value="ECO:0007669"/>
    <property type="project" value="TreeGrafter"/>
</dbReference>
<feature type="region of interest" description="Disordered" evidence="1">
    <location>
        <begin position="536"/>
        <end position="571"/>
    </location>
</feature>
<feature type="compositionally biased region" description="Polar residues" evidence="1">
    <location>
        <begin position="556"/>
        <end position="571"/>
    </location>
</feature>
<sequence length="607" mass="69802">MSASIPLMDLPSCEVHRLGEIADLVSSAGRSRVGKEKLALALKKEGYIPKLLQLFQVCENLKDTEGLHLLFDIVRGILYLDEDVLFEVMFSDECILNVAGCLEYDPSLAQPESLREFLMKTAKLQEVIPTRDPEIRHKIRQTFRAQYIHAIISQNSSDLEEGFLSTLTAFIRRSEEEILRVLQKDEIFFSEIFAKLNDEATADEQLRELVKFFREFFAFSYALPTNRGEFLSTLAKFEILPTLERLMGMNDLQVRSVAADILSYVGYFNPFTVHDFVLQEAHQSDNNNQLLIVIIEQLINNSDPALGGDNQLKKILLILIDPENMRERVSNLEIFEFLDFFYDRCIHVLTAPLLADTSEKSYDKDDYQTAEILALVLEVLSFCVRQHRYHMKKYVTSKDLLRRILVLLKSKHKFLALSALRFMRRMIDLKDDLYNRYIILGNLFEPVVNALLDNGTRYNLLNSALLELFEFIRVEDIQSLIEHIVENFSDKLDSIQYVRTFQGLKAKYEQEKNCQSQTLNSVPSMLPGKTFVRDETVSEADEGPRGSKVEEEAAPTSPQSSNVSNATSTPLTTVMSPVKKCIFEIFNFTDEDEEEEARPRKRTRLDS</sequence>
<dbReference type="InterPro" id="IPR016024">
    <property type="entry name" value="ARM-type_fold"/>
</dbReference>
<dbReference type="Proteomes" id="UP000504624">
    <property type="component" value="Unplaced"/>
</dbReference>
<organism evidence="3 4">
    <name type="scientific">Lepidothrix coronata</name>
    <name type="common">blue-crowned manakin</name>
    <dbReference type="NCBI Taxonomy" id="321398"/>
    <lineage>
        <taxon>Eukaryota</taxon>
        <taxon>Metazoa</taxon>
        <taxon>Chordata</taxon>
        <taxon>Craniata</taxon>
        <taxon>Vertebrata</taxon>
        <taxon>Euteleostomi</taxon>
        <taxon>Archelosauria</taxon>
        <taxon>Archosauria</taxon>
        <taxon>Dinosauria</taxon>
        <taxon>Saurischia</taxon>
        <taxon>Theropoda</taxon>
        <taxon>Coelurosauria</taxon>
        <taxon>Aves</taxon>
        <taxon>Neognathae</taxon>
        <taxon>Neoaves</taxon>
        <taxon>Telluraves</taxon>
        <taxon>Australaves</taxon>
        <taxon>Passeriformes</taxon>
        <taxon>Pipridae</taxon>
        <taxon>Lepidothrix</taxon>
    </lineage>
</organism>
<feature type="compositionally biased region" description="Basic and acidic residues" evidence="1">
    <location>
        <begin position="536"/>
        <end position="551"/>
    </location>
</feature>
<feature type="domain" description="Serine/threonine-protein phosphatase 4 regulatory subunit 3-like central" evidence="2">
    <location>
        <begin position="20"/>
        <end position="510"/>
    </location>
</feature>
<dbReference type="GO" id="GO:0030289">
    <property type="term" value="C:protein phosphatase 4 complex"/>
    <property type="evidence" value="ECO:0007669"/>
    <property type="project" value="TreeGrafter"/>
</dbReference>
<dbReference type="OrthoDB" id="27483at2759"/>
<dbReference type="GO" id="GO:0006974">
    <property type="term" value="P:DNA damage response"/>
    <property type="evidence" value="ECO:0007669"/>
    <property type="project" value="TreeGrafter"/>
</dbReference>
<dbReference type="PANTHER" id="PTHR23318:SF18">
    <property type="entry name" value="SERINE_THREONINE-PROTEIN PHOSPHATASE 4 REGULATORY SUBUNIT 3B"/>
    <property type="match status" value="1"/>
</dbReference>
<dbReference type="InterPro" id="IPR051137">
    <property type="entry name" value="PP4R3-like"/>
</dbReference>
<evidence type="ECO:0000259" key="2">
    <source>
        <dbReference type="Pfam" id="PF04802"/>
    </source>
</evidence>
<dbReference type="RefSeq" id="XP_017674444.1">
    <property type="nucleotide sequence ID" value="XM_017818955.1"/>
</dbReference>
<dbReference type="SUPFAM" id="SSF48371">
    <property type="entry name" value="ARM repeat"/>
    <property type="match status" value="1"/>
</dbReference>
<dbReference type="InterPro" id="IPR006887">
    <property type="entry name" value="P4R3-like_central_dom"/>
</dbReference>
<evidence type="ECO:0000313" key="3">
    <source>
        <dbReference type="Proteomes" id="UP000504624"/>
    </source>
</evidence>
<dbReference type="GO" id="GO:0072542">
    <property type="term" value="F:protein phosphatase activator activity"/>
    <property type="evidence" value="ECO:0007669"/>
    <property type="project" value="TreeGrafter"/>
</dbReference>
<dbReference type="AlphaFoldDB" id="A0A6J0HLI7"/>
<keyword evidence="3" id="KW-1185">Reference proteome</keyword>